<gene>
    <name evidence="2" type="ORF">ADUPG1_013332</name>
</gene>
<organism evidence="2 3">
    <name type="scientific">Aduncisulcus paluster</name>
    <dbReference type="NCBI Taxonomy" id="2918883"/>
    <lineage>
        <taxon>Eukaryota</taxon>
        <taxon>Metamonada</taxon>
        <taxon>Carpediemonas-like organisms</taxon>
        <taxon>Aduncisulcus</taxon>
    </lineage>
</organism>
<evidence type="ECO:0000313" key="2">
    <source>
        <dbReference type="EMBL" id="GKT26354.1"/>
    </source>
</evidence>
<name>A0ABQ5K2K1_9EUKA</name>
<proteinExistence type="predicted"/>
<evidence type="ECO:0000256" key="1">
    <source>
        <dbReference type="SAM" id="MobiDB-lite"/>
    </source>
</evidence>
<dbReference type="EMBL" id="BQXS01012649">
    <property type="protein sequence ID" value="GKT26354.1"/>
    <property type="molecule type" value="Genomic_DNA"/>
</dbReference>
<feature type="non-terminal residue" evidence="2">
    <location>
        <position position="1"/>
    </location>
</feature>
<feature type="non-terminal residue" evidence="2">
    <location>
        <position position="1183"/>
    </location>
</feature>
<comment type="caution">
    <text evidence="2">The sequence shown here is derived from an EMBL/GenBank/DDBJ whole genome shotgun (WGS) entry which is preliminary data.</text>
</comment>
<accession>A0ABQ5K2K1</accession>
<dbReference type="Proteomes" id="UP001057375">
    <property type="component" value="Unassembled WGS sequence"/>
</dbReference>
<reference evidence="2" key="1">
    <citation type="submission" date="2022-03" db="EMBL/GenBank/DDBJ databases">
        <title>Draft genome sequence of Aduncisulcus paluster, a free-living microaerophilic Fornicata.</title>
        <authorList>
            <person name="Yuyama I."/>
            <person name="Kume K."/>
            <person name="Tamura T."/>
            <person name="Inagaki Y."/>
            <person name="Hashimoto T."/>
        </authorList>
    </citation>
    <scope>NUCLEOTIDE SEQUENCE</scope>
    <source>
        <strain evidence="2">NY0171</strain>
    </source>
</reference>
<feature type="region of interest" description="Disordered" evidence="1">
    <location>
        <begin position="881"/>
        <end position="908"/>
    </location>
</feature>
<evidence type="ECO:0000313" key="3">
    <source>
        <dbReference type="Proteomes" id="UP001057375"/>
    </source>
</evidence>
<protein>
    <submittedName>
        <fullName evidence="2">Uncharacterized protein</fullName>
    </submittedName>
</protein>
<sequence length="1183" mass="124664">IESASTLNIVNNISILEDNSVCTGLTDSVSITAGKLVAKTGTITGGSVTITGDPNYVGQHTAEIGTTITADSRNILIDLWEDVEFLVSGVLDAPEGDCQFSNISNILNINGSIQAKERFYVDSSETVNVYSCPLFYNTGGVRKMEISCVYLNLGGGPDGECGGVDGAGTNIYTAVLEATESLMLLDRWTFEDTVTIVDTEAIGGSANTLLTSGAAFTIEHSDTNTTVNVTLDITSDTTYTTSIAGEFLVSDANQICSDEMLISANIATIASGGNLYTDDVMTFDITGVGSVISGIIDSAEKVVVTTNSAATLTFASSLDFSGDVEIYRIADVSIEAMLSLLPGKYISVEADSITLLDDSSVVSADTQTYTVYSAFNANDQTQLEGDVITINGKSGNSASPCVCTLAGTFNIENELTIDVNEFEFEDTASISGIDGTTTILVGNTGTTTLNGSFALGGDYVYSGNGTVVHTETCALVSPVSTVTITSADEVRFSSAKCSANDINITSAAFNTDGTAVVSALGILSITAQASVIDSEGGVVGESELIFEDGGVENSSVTFDKAVDNGSGDVMFDVDRVVFNATFTTGGTITYMNVKAIEGNSEVNGGSIVLIDTTNSEMIVSSPFKANQDITIENAGSLEINSTITCSGTCSFTAQVVEIYTTIDCGTMIVEATQAMKSIISGQLDIDNLVQITANTGDAGVEFALETVTNGKLVLATTSAFFYRDTSWALGIDITATTIYINSNLKTEGILNIYEIGSIQNCITSTDWATVDSPVEMFADEGINIENSSTRRIEISNFPVLFKGNIAITSEEISIGSTSTVSKDTVFTAVNPRENDYDLYGVTLDARAIQLDFTTITGSYIVIHGMDVSLIDTELNTKGRGAKELEGDGAPLNSEATVEDPRVGASHGGEGGYESYIDDIYHWPEMTPYGNPFYPITSGSGGIDAFGGGFVQIIIQNFSAKSDDDEDIFQFYSEGTCLIDCSAEEPDDMPLGGGSGGSILIDATRVDEENGANFQGFGQSSLLARGSDATIGNGGGGRIALVGVGDKIVVSHISKITLMVSVIAGEGDEHSGEACPGTFYFEKSKILYVGMCQQRVSLGTFPGTTVPDNTSFMNFDGVVRSGLFYIIGKAYSNFTFFELPCNRDCTLFVADNDFTNIPAEFPEEWRLMPEKSFAVKEGLGITIS</sequence>
<keyword evidence="3" id="KW-1185">Reference proteome</keyword>